<dbReference type="EMBL" id="BMAT01002360">
    <property type="protein sequence ID" value="GFS05440.1"/>
    <property type="molecule type" value="Genomic_DNA"/>
</dbReference>
<name>A0AAV4I6B5_9GAST</name>
<evidence type="ECO:0000313" key="2">
    <source>
        <dbReference type="EMBL" id="GFS05440.1"/>
    </source>
</evidence>
<keyword evidence="2" id="KW-0238">DNA-binding</keyword>
<reference evidence="2 3" key="1">
    <citation type="journal article" date="2021" name="Elife">
        <title>Chloroplast acquisition without the gene transfer in kleptoplastic sea slugs, Plakobranchus ocellatus.</title>
        <authorList>
            <person name="Maeda T."/>
            <person name="Takahashi S."/>
            <person name="Yoshida T."/>
            <person name="Shimamura S."/>
            <person name="Takaki Y."/>
            <person name="Nagai Y."/>
            <person name="Toyoda A."/>
            <person name="Suzuki Y."/>
            <person name="Arimoto A."/>
            <person name="Ishii H."/>
            <person name="Satoh N."/>
            <person name="Nishiyama T."/>
            <person name="Hasebe M."/>
            <person name="Maruyama T."/>
            <person name="Minagawa J."/>
            <person name="Obokata J."/>
            <person name="Shigenobu S."/>
        </authorList>
    </citation>
    <scope>NUCLEOTIDE SEQUENCE [LARGE SCALE GENOMIC DNA]</scope>
</reference>
<sequence>MSSYLPLSRHPVTTHGVASPGTRSTALPGGTVVSGLAGNLGTLGSDPDSMMHGMPGTAGGGVPGSASAGGLPGGGGGGGGGGGALAAGTGVMDTTNYMEHFLNIPDICPSGYRNPRAYYMGGYGSSDACRMEALQQHHHQQLQRSQHDLRMGLHHHHHHHHNSNLHQNAGRTTHGFYPNMNMSAAAMRFGDSMDAQMASANCLPHQTGRADTLSPCTKAVGMVADTDTPSFYPWMSIVGKYCNIFS</sequence>
<comment type="caution">
    <text evidence="2">The sequence shown here is derived from an EMBL/GenBank/DDBJ whole genome shotgun (WGS) entry which is preliminary data.</text>
</comment>
<keyword evidence="2" id="KW-0371">Homeobox</keyword>
<dbReference type="AlphaFoldDB" id="A0AAV4I6B5"/>
<dbReference type="GO" id="GO:0003677">
    <property type="term" value="F:DNA binding"/>
    <property type="evidence" value="ECO:0007669"/>
    <property type="project" value="UniProtKB-KW"/>
</dbReference>
<feature type="region of interest" description="Disordered" evidence="1">
    <location>
        <begin position="1"/>
        <end position="81"/>
    </location>
</feature>
<organism evidence="2 3">
    <name type="scientific">Elysia marginata</name>
    <dbReference type="NCBI Taxonomy" id="1093978"/>
    <lineage>
        <taxon>Eukaryota</taxon>
        <taxon>Metazoa</taxon>
        <taxon>Spiralia</taxon>
        <taxon>Lophotrochozoa</taxon>
        <taxon>Mollusca</taxon>
        <taxon>Gastropoda</taxon>
        <taxon>Heterobranchia</taxon>
        <taxon>Euthyneura</taxon>
        <taxon>Panpulmonata</taxon>
        <taxon>Sacoglossa</taxon>
        <taxon>Placobranchoidea</taxon>
        <taxon>Plakobranchidae</taxon>
        <taxon>Elysia</taxon>
    </lineage>
</organism>
<proteinExistence type="predicted"/>
<evidence type="ECO:0000256" key="1">
    <source>
        <dbReference type="SAM" id="MobiDB-lite"/>
    </source>
</evidence>
<feature type="compositionally biased region" description="Gly residues" evidence="1">
    <location>
        <begin position="70"/>
        <end position="81"/>
    </location>
</feature>
<evidence type="ECO:0000313" key="3">
    <source>
        <dbReference type="Proteomes" id="UP000762676"/>
    </source>
</evidence>
<gene>
    <name evidence="2" type="ORF">ElyMa_001200400</name>
</gene>
<keyword evidence="3" id="KW-1185">Reference proteome</keyword>
<accession>A0AAV4I6B5</accession>
<protein>
    <submittedName>
        <fullName evidence="2">Homeobox protein LOX2</fullName>
    </submittedName>
</protein>
<dbReference type="Proteomes" id="UP000762676">
    <property type="component" value="Unassembled WGS sequence"/>
</dbReference>